<evidence type="ECO:0000256" key="1">
    <source>
        <dbReference type="SAM" id="MobiDB-lite"/>
    </source>
</evidence>
<feature type="non-terminal residue" evidence="2">
    <location>
        <position position="915"/>
    </location>
</feature>
<proteinExistence type="predicted"/>
<evidence type="ECO:0000313" key="3">
    <source>
        <dbReference type="Proteomes" id="UP001057375"/>
    </source>
</evidence>
<feature type="compositionally biased region" description="Polar residues" evidence="1">
    <location>
        <begin position="711"/>
        <end position="727"/>
    </location>
</feature>
<protein>
    <submittedName>
        <fullName evidence="2">Uncharacterized protein</fullName>
    </submittedName>
</protein>
<evidence type="ECO:0000313" key="2">
    <source>
        <dbReference type="EMBL" id="GKT26679.1"/>
    </source>
</evidence>
<comment type="caution">
    <text evidence="2">The sequence shown here is derived from an EMBL/GenBank/DDBJ whole genome shotgun (WGS) entry which is preliminary data.</text>
</comment>
<dbReference type="EMBL" id="BQXS01012670">
    <property type="protein sequence ID" value="GKT26679.1"/>
    <property type="molecule type" value="Genomic_DNA"/>
</dbReference>
<organism evidence="2 3">
    <name type="scientific">Aduncisulcus paluster</name>
    <dbReference type="NCBI Taxonomy" id="2918883"/>
    <lineage>
        <taxon>Eukaryota</taxon>
        <taxon>Metamonada</taxon>
        <taxon>Carpediemonas-like organisms</taxon>
        <taxon>Aduncisulcus</taxon>
    </lineage>
</organism>
<reference evidence="2" key="1">
    <citation type="submission" date="2022-03" db="EMBL/GenBank/DDBJ databases">
        <title>Draft genome sequence of Aduncisulcus paluster, a free-living microaerophilic Fornicata.</title>
        <authorList>
            <person name="Yuyama I."/>
            <person name="Kume K."/>
            <person name="Tamura T."/>
            <person name="Inagaki Y."/>
            <person name="Hashimoto T."/>
        </authorList>
    </citation>
    <scope>NUCLEOTIDE SEQUENCE</scope>
    <source>
        <strain evidence="2">NY0171</strain>
    </source>
</reference>
<gene>
    <name evidence="2" type="ORF">ADUPG1_013441</name>
</gene>
<dbReference type="Proteomes" id="UP001057375">
    <property type="component" value="Unassembled WGS sequence"/>
</dbReference>
<name>A0ABQ5K2X9_9EUKA</name>
<accession>A0ABQ5K2X9</accession>
<keyword evidence="3" id="KW-1185">Reference proteome</keyword>
<sequence>MVLSNDEISGEIMAWVGPYACSGGKLVPEATSVDDMKVSYSKHEDAINQIISVLIGAKDDKLPPIETIFTIISLSSRLSYSNHVPSLQLLKKLANWSITKLDNTFSKSFKLTESKITRIAEVINENSELSDSMLKSLFSLFPQVKIDLQVILAFRILEYSFSYLPLSKIVPPDNIEENKTNYHLPPSIGIDYAIFNTFLNFTFKQISDYVPSFFLLLNPLITIIDHLQKSGGAIIDSEDEQSEKESISLQVLPTCVPLCCSLMVLSMSLNPSAHVQTYILSTLKSIFSMLQMYSADDIVRILGDIGADNNAVGFCGYIQNVANAGKEEEGVISSHSDDISSHFSIFTHFLIYLPKLILSPLFLVRRYAIMVCKELPLSFCFPTYPSILPSCVTGSYSSPLPIFTSLVDSLCGLSLFDGSNPSLTERSISVWIDKLRKLHTQLEGVCVSADTTLWDHSTRSWKGKDDISSSMGYKSSSSLPFSLSKLTFHVSEQILSVFLAISISFSSFSYQPMQKRLHVLFGSIFRTCSMVEKRRGEILGKLKKKDSMKKKKESKSYSRCSYSVDHLSLSLPSLFSSHLMPFIVHSLTLTSSHGLEHDLISQCLSGDWISDHADVSEYHRKLIEYTLAQRHRGEEEEEEEEEEVRLKRSERIRLKEEESLRREEEFRDQLRRCFYSFSSIECKVNAEKIGKRRYGELKSLTLMSRKDQKHNASNANDNIRTTDSSSDVIGTPVSSPCNLLPLSLFLSPLFFFNSYLPDSSFSTSPLPSHCSLSPITLCESFLVVSSITSRMSPPQSTSQALVKSSSHFNQRSASSASKLIVLSSLSLSSLQPLLSIHCSSSPHSSIFTTLSNSMCAPALPEDHIYTQQERSLLKSFVEVGVKHSPVISMLVLIGVEENVKTRERKGKAQGIGLWM</sequence>
<feature type="region of interest" description="Disordered" evidence="1">
    <location>
        <begin position="706"/>
        <end position="727"/>
    </location>
</feature>